<accession>A0ABW2EJR3</accession>
<keyword evidence="6 10" id="KW-0067">ATP-binding</keyword>
<keyword evidence="4 10" id="KW-0436">Ligase</keyword>
<organism evidence="12 13">
    <name type="scientific">Halobacillus seohaensis</name>
    <dbReference type="NCBI Taxonomy" id="447421"/>
    <lineage>
        <taxon>Bacteria</taxon>
        <taxon>Bacillati</taxon>
        <taxon>Bacillota</taxon>
        <taxon>Bacilli</taxon>
        <taxon>Bacillales</taxon>
        <taxon>Bacillaceae</taxon>
        <taxon>Halobacillus</taxon>
    </lineage>
</organism>
<evidence type="ECO:0000259" key="11">
    <source>
        <dbReference type="Pfam" id="PF05746"/>
    </source>
</evidence>
<evidence type="ECO:0000256" key="2">
    <source>
        <dbReference type="ARBA" id="ARBA00008226"/>
    </source>
</evidence>
<evidence type="ECO:0000256" key="8">
    <source>
        <dbReference type="ARBA" id="ARBA00023146"/>
    </source>
</evidence>
<dbReference type="Proteomes" id="UP001596410">
    <property type="component" value="Unassembled WGS sequence"/>
</dbReference>
<evidence type="ECO:0000256" key="10">
    <source>
        <dbReference type="HAMAP-Rule" id="MF_00255"/>
    </source>
</evidence>
<dbReference type="RefSeq" id="WP_204706812.1">
    <property type="nucleotide sequence ID" value="NZ_JBHSZV010000004.1"/>
</dbReference>
<comment type="subunit">
    <text evidence="10">Tetramer of two alpha and two beta subunits.</text>
</comment>
<dbReference type="PRINTS" id="PR01045">
    <property type="entry name" value="TRNASYNTHGB"/>
</dbReference>
<comment type="caution">
    <text evidence="12">The sequence shown here is derived from an EMBL/GenBank/DDBJ whole genome shotgun (WGS) entry which is preliminary data.</text>
</comment>
<name>A0ABW2EJR3_9BACI</name>
<feature type="domain" description="DALR anticodon binding" evidence="11">
    <location>
        <begin position="588"/>
        <end position="676"/>
    </location>
</feature>
<sequence length="694" mass="79986">MSKTVLFELGLEEIPARFIDDGLEQLKTNTEKWLDEQRIPYEAVRGYATPRRLALQIFGVKDKQPDIEEEAKGPAKKIALNEEGEWSKAAVGFSKGQGQNVEDIYFKEVKGVEYVHVRKFIKGKETSELLRDYKHVLLSLNFPKNMRWGSYNLRFVRPIRWIVALYDNEVIPFEIENVQTNNVTYGHRFLGSETTVDRAANYEQIMNSEYVIANKDERKSMIEKQLNHLEDLKGWVILKDSELLNEVTHLVEYPTVFSGTFSEEFLEVPEEALITSMKEHQRYFPVRTKDGELLPYFVAVRNGNDQYLETVSRGNEKVLKARLSDAQFFYKEDQNGSLDQKLKKLQRMVYQVELGTLADKVERIKSLTQYITEQLEISNQEQIMALRTAELSKFDLVTHMVDEFTELQGIMGEKYARIFGEKEEVAVAINEHYMPRQAHGELPKSVIGSIVSIADKLDTIVGSIAIGNKPTGSQDPYGLRRQSLGILQILKEYHWSLNVEELVDYVIDYYFELNLPTIEKKSITQDVHEFFNTRASYLLKDKGIDPDVIEAVLANGIQAFPVTLIKANLLTNKRNDPQFKTVYEALGRVLNLAKKSESTHVIPSLFENESESNLYQVYQDIHEEYQTLLQSGKPEVALQLLSQLAEPIHFFFDQTMVMTEDHDVRSNRLGLLTQIASDILDFADLNAIQWKQQY</sequence>
<dbReference type="GO" id="GO:0004820">
    <property type="term" value="F:glycine-tRNA ligase activity"/>
    <property type="evidence" value="ECO:0007669"/>
    <property type="project" value="UniProtKB-EC"/>
</dbReference>
<keyword evidence="13" id="KW-1185">Reference proteome</keyword>
<evidence type="ECO:0000256" key="4">
    <source>
        <dbReference type="ARBA" id="ARBA00022598"/>
    </source>
</evidence>
<keyword evidence="8 10" id="KW-0030">Aminoacyl-tRNA synthetase</keyword>
<keyword evidence="5 10" id="KW-0547">Nucleotide-binding</keyword>
<comment type="subcellular location">
    <subcellularLocation>
        <location evidence="1 10">Cytoplasm</location>
    </subcellularLocation>
</comment>
<evidence type="ECO:0000256" key="6">
    <source>
        <dbReference type="ARBA" id="ARBA00022840"/>
    </source>
</evidence>
<dbReference type="SUPFAM" id="SSF109604">
    <property type="entry name" value="HD-domain/PDEase-like"/>
    <property type="match status" value="1"/>
</dbReference>
<dbReference type="PROSITE" id="PS50861">
    <property type="entry name" value="AA_TRNA_LIGASE_II_GLYAB"/>
    <property type="match status" value="1"/>
</dbReference>
<dbReference type="HAMAP" id="MF_00255">
    <property type="entry name" value="Gly_tRNA_synth_beta"/>
    <property type="match status" value="1"/>
</dbReference>
<keyword evidence="3 10" id="KW-0963">Cytoplasm</keyword>
<dbReference type="Pfam" id="PF02092">
    <property type="entry name" value="tRNA_synt_2f"/>
    <property type="match status" value="1"/>
</dbReference>
<gene>
    <name evidence="10 12" type="primary">glyS</name>
    <name evidence="12" type="ORF">ACFQIC_02110</name>
</gene>
<protein>
    <recommendedName>
        <fullName evidence="10">Glycine--tRNA ligase beta subunit</fullName>
        <ecNumber evidence="10">6.1.1.14</ecNumber>
    </recommendedName>
    <alternativeName>
        <fullName evidence="10">Glycyl-tRNA synthetase beta subunit</fullName>
        <shortName evidence="10">GlyRS</shortName>
    </alternativeName>
</protein>
<dbReference type="NCBIfam" id="TIGR00211">
    <property type="entry name" value="glyS"/>
    <property type="match status" value="1"/>
</dbReference>
<evidence type="ECO:0000256" key="5">
    <source>
        <dbReference type="ARBA" id="ARBA00022741"/>
    </source>
</evidence>
<dbReference type="SUPFAM" id="SSF47323">
    <property type="entry name" value="Anticodon-binding domain of a subclass of class I aminoacyl-tRNA synthetases"/>
    <property type="match status" value="1"/>
</dbReference>
<comment type="catalytic activity">
    <reaction evidence="9 10">
        <text>tRNA(Gly) + glycine + ATP = glycyl-tRNA(Gly) + AMP + diphosphate</text>
        <dbReference type="Rhea" id="RHEA:16013"/>
        <dbReference type="Rhea" id="RHEA-COMP:9664"/>
        <dbReference type="Rhea" id="RHEA-COMP:9683"/>
        <dbReference type="ChEBI" id="CHEBI:30616"/>
        <dbReference type="ChEBI" id="CHEBI:33019"/>
        <dbReference type="ChEBI" id="CHEBI:57305"/>
        <dbReference type="ChEBI" id="CHEBI:78442"/>
        <dbReference type="ChEBI" id="CHEBI:78522"/>
        <dbReference type="ChEBI" id="CHEBI:456215"/>
        <dbReference type="EC" id="6.1.1.14"/>
    </reaction>
</comment>
<proteinExistence type="inferred from homology"/>
<evidence type="ECO:0000256" key="1">
    <source>
        <dbReference type="ARBA" id="ARBA00004496"/>
    </source>
</evidence>
<reference evidence="13" key="1">
    <citation type="journal article" date="2019" name="Int. J. Syst. Evol. Microbiol.">
        <title>The Global Catalogue of Microorganisms (GCM) 10K type strain sequencing project: providing services to taxonomists for standard genome sequencing and annotation.</title>
        <authorList>
            <consortium name="The Broad Institute Genomics Platform"/>
            <consortium name="The Broad Institute Genome Sequencing Center for Infectious Disease"/>
            <person name="Wu L."/>
            <person name="Ma J."/>
        </authorList>
    </citation>
    <scope>NUCLEOTIDE SEQUENCE [LARGE SCALE GENOMIC DNA]</scope>
    <source>
        <strain evidence="13">CGMCC 4.1621</strain>
    </source>
</reference>
<dbReference type="PANTHER" id="PTHR30075">
    <property type="entry name" value="GLYCYL-TRNA SYNTHETASE"/>
    <property type="match status" value="1"/>
</dbReference>
<evidence type="ECO:0000256" key="3">
    <source>
        <dbReference type="ARBA" id="ARBA00022490"/>
    </source>
</evidence>
<dbReference type="InterPro" id="IPR015944">
    <property type="entry name" value="Gly-tRNA-synth_bsu"/>
</dbReference>
<comment type="similarity">
    <text evidence="2 10">Belongs to the class-II aminoacyl-tRNA synthetase family.</text>
</comment>
<dbReference type="InterPro" id="IPR008909">
    <property type="entry name" value="DALR_anticod-bd"/>
</dbReference>
<dbReference type="EMBL" id="JBHSZV010000004">
    <property type="protein sequence ID" value="MFC7060664.1"/>
    <property type="molecule type" value="Genomic_DNA"/>
</dbReference>
<evidence type="ECO:0000256" key="9">
    <source>
        <dbReference type="ARBA" id="ARBA00047937"/>
    </source>
</evidence>
<dbReference type="PANTHER" id="PTHR30075:SF2">
    <property type="entry name" value="GLYCINE--TRNA LIGASE, CHLOROPLASTIC_MITOCHONDRIAL 2"/>
    <property type="match status" value="1"/>
</dbReference>
<dbReference type="InterPro" id="IPR009080">
    <property type="entry name" value="tRNAsynth_Ia_anticodon-bd"/>
</dbReference>
<dbReference type="Pfam" id="PF05746">
    <property type="entry name" value="DALR_1"/>
    <property type="match status" value="1"/>
</dbReference>
<evidence type="ECO:0000313" key="12">
    <source>
        <dbReference type="EMBL" id="MFC7060664.1"/>
    </source>
</evidence>
<evidence type="ECO:0000313" key="13">
    <source>
        <dbReference type="Proteomes" id="UP001596410"/>
    </source>
</evidence>
<evidence type="ECO:0000256" key="7">
    <source>
        <dbReference type="ARBA" id="ARBA00022917"/>
    </source>
</evidence>
<keyword evidence="7 10" id="KW-0648">Protein biosynthesis</keyword>
<dbReference type="EC" id="6.1.1.14" evidence="10"/>
<dbReference type="InterPro" id="IPR006194">
    <property type="entry name" value="Gly-tRNA-synth_heterodimer"/>
</dbReference>